<evidence type="ECO:0000313" key="2">
    <source>
        <dbReference type="EMBL" id="RCN40469.1"/>
    </source>
</evidence>
<dbReference type="AlphaFoldDB" id="A0A368GB14"/>
<accession>A0A368GB14</accession>
<sequence>LRLWSPPEIRYTNNKSLYFIDLIAQLSNRTTYKNNDAAIWCSRCSRHAPRCSSPMVRPRSSCRWRQGLQNQLRAARQPQVSRNSSRSGARYSKVTSNDHQRGPSCRTGTALRKKIGYVYQDQIILQLCSEKMSS</sequence>
<organism evidence="2 3">
    <name type="scientific">Ancylostoma caninum</name>
    <name type="common">Dog hookworm</name>
    <dbReference type="NCBI Taxonomy" id="29170"/>
    <lineage>
        <taxon>Eukaryota</taxon>
        <taxon>Metazoa</taxon>
        <taxon>Ecdysozoa</taxon>
        <taxon>Nematoda</taxon>
        <taxon>Chromadorea</taxon>
        <taxon>Rhabditida</taxon>
        <taxon>Rhabditina</taxon>
        <taxon>Rhabditomorpha</taxon>
        <taxon>Strongyloidea</taxon>
        <taxon>Ancylostomatidae</taxon>
        <taxon>Ancylostomatinae</taxon>
        <taxon>Ancylostoma</taxon>
    </lineage>
</organism>
<feature type="region of interest" description="Disordered" evidence="1">
    <location>
        <begin position="70"/>
        <end position="107"/>
    </location>
</feature>
<protein>
    <submittedName>
        <fullName evidence="2">Uncharacterized protein</fullName>
    </submittedName>
</protein>
<comment type="caution">
    <text evidence="2">The sequence shown here is derived from an EMBL/GenBank/DDBJ whole genome shotgun (WGS) entry which is preliminary data.</text>
</comment>
<reference evidence="2 3" key="1">
    <citation type="submission" date="2014-10" db="EMBL/GenBank/DDBJ databases">
        <title>Draft genome of the hookworm Ancylostoma caninum.</title>
        <authorList>
            <person name="Mitreva M."/>
        </authorList>
    </citation>
    <scope>NUCLEOTIDE SEQUENCE [LARGE SCALE GENOMIC DNA]</scope>
    <source>
        <strain evidence="2 3">Baltimore</strain>
    </source>
</reference>
<evidence type="ECO:0000256" key="1">
    <source>
        <dbReference type="SAM" id="MobiDB-lite"/>
    </source>
</evidence>
<keyword evidence="3" id="KW-1185">Reference proteome</keyword>
<dbReference type="Proteomes" id="UP000252519">
    <property type="component" value="Unassembled WGS sequence"/>
</dbReference>
<dbReference type="EMBL" id="JOJR01000283">
    <property type="protein sequence ID" value="RCN40469.1"/>
    <property type="molecule type" value="Genomic_DNA"/>
</dbReference>
<name>A0A368GB14_ANCCA</name>
<gene>
    <name evidence="2" type="ORF">ANCCAN_13582</name>
</gene>
<feature type="non-terminal residue" evidence="2">
    <location>
        <position position="1"/>
    </location>
</feature>
<evidence type="ECO:0000313" key="3">
    <source>
        <dbReference type="Proteomes" id="UP000252519"/>
    </source>
</evidence>
<proteinExistence type="predicted"/>
<feature type="compositionally biased region" description="Polar residues" evidence="1">
    <location>
        <begin position="70"/>
        <end position="95"/>
    </location>
</feature>